<reference evidence="2 4" key="1">
    <citation type="submission" date="2016-11" db="EMBL/GenBank/DDBJ databases">
        <title>Complete genome sequencing of Virgibacillus halodenitrificans PDB-F2.</title>
        <authorList>
            <person name="Sun Z."/>
            <person name="Zhou Y."/>
            <person name="Li H."/>
        </authorList>
    </citation>
    <scope>NUCLEOTIDE SEQUENCE [LARGE SCALE GENOMIC DNA]</scope>
    <source>
        <strain evidence="2 4">PDB-F2</strain>
    </source>
</reference>
<reference evidence="3 5" key="2">
    <citation type="submission" date="2020-09" db="EMBL/GenBank/DDBJ databases">
        <title>Draft Genome Sequences of Oil-Oxidizing Bacteria Halomonas titanicae, Marinobacter lutaoensis, and Virgibacillus halodenitrificans Isolated from Highly Saline Environments.</title>
        <authorList>
            <person name="Grouzdev D.S."/>
            <person name="Sokolova D.S."/>
            <person name="Semenova E.M."/>
            <person name="Borzenkov I.A."/>
            <person name="Bidzhieva S.K."/>
            <person name="Poltaraus A.B."/>
            <person name="Nazina T.N."/>
        </authorList>
    </citation>
    <scope>NUCLEOTIDE SEQUENCE [LARGE SCALE GENOMIC DNA]</scope>
    <source>
        <strain evidence="3 5">VKM B-3472D</strain>
    </source>
</reference>
<dbReference type="Proteomes" id="UP000621631">
    <property type="component" value="Unassembled WGS sequence"/>
</dbReference>
<organism evidence="2 4">
    <name type="scientific">Virgibacillus halodenitrificans</name>
    <name type="common">Bacillus halodenitrificans</name>
    <dbReference type="NCBI Taxonomy" id="1482"/>
    <lineage>
        <taxon>Bacteria</taxon>
        <taxon>Bacillati</taxon>
        <taxon>Bacillota</taxon>
        <taxon>Bacilli</taxon>
        <taxon>Bacillales</taxon>
        <taxon>Bacillaceae</taxon>
        <taxon>Virgibacillus</taxon>
    </lineage>
</organism>
<feature type="transmembrane region" description="Helical" evidence="1">
    <location>
        <begin position="12"/>
        <end position="29"/>
    </location>
</feature>
<dbReference type="Proteomes" id="UP000182945">
    <property type="component" value="Chromosome"/>
</dbReference>
<dbReference type="RefSeq" id="WP_071648544.1">
    <property type="nucleotide sequence ID" value="NZ_CP017962.1"/>
</dbReference>
<dbReference type="EMBL" id="JACWEZ010000002">
    <property type="protein sequence ID" value="MBD1221986.1"/>
    <property type="molecule type" value="Genomic_DNA"/>
</dbReference>
<name>A0AAC9IYU6_VIRHA</name>
<evidence type="ECO:0000313" key="3">
    <source>
        <dbReference type="EMBL" id="MBD1221986.1"/>
    </source>
</evidence>
<gene>
    <name evidence="2" type="ORF">BME96_05530</name>
    <name evidence="3" type="ORF">IC602_05150</name>
</gene>
<keyword evidence="5" id="KW-1185">Reference proteome</keyword>
<dbReference type="AlphaFoldDB" id="A0AAC9IYU6"/>
<dbReference type="GeneID" id="71513842"/>
<keyword evidence="1" id="KW-0812">Transmembrane</keyword>
<accession>A0AAC9IYU6</accession>
<sequence>MEYKLDNQRLRMLIIVFLVISWNIVADYYDFSYLLLLAFLLLAVVLGSFHFHFKINEDQLIYKVSFMKIRVLEKHIYPNQIERLKFIRVNWATKAAIIKVNKGLNVRLAVLEPKTAYDHLLTFAKENQVAVEKTKDYSILER</sequence>
<evidence type="ECO:0008006" key="6">
    <source>
        <dbReference type="Google" id="ProtNLM"/>
    </source>
</evidence>
<feature type="transmembrane region" description="Helical" evidence="1">
    <location>
        <begin position="35"/>
        <end position="53"/>
    </location>
</feature>
<protein>
    <recommendedName>
        <fullName evidence="6">PH domain-containing protein</fullName>
    </recommendedName>
</protein>
<keyword evidence="1" id="KW-0472">Membrane</keyword>
<evidence type="ECO:0000256" key="1">
    <source>
        <dbReference type="SAM" id="Phobius"/>
    </source>
</evidence>
<evidence type="ECO:0000313" key="5">
    <source>
        <dbReference type="Proteomes" id="UP000621631"/>
    </source>
</evidence>
<dbReference type="EMBL" id="CP017962">
    <property type="protein sequence ID" value="APC47659.1"/>
    <property type="molecule type" value="Genomic_DNA"/>
</dbReference>
<proteinExistence type="predicted"/>
<dbReference type="KEGG" id="vhl:BME96_05530"/>
<evidence type="ECO:0000313" key="2">
    <source>
        <dbReference type="EMBL" id="APC47659.1"/>
    </source>
</evidence>
<keyword evidence="1" id="KW-1133">Transmembrane helix</keyword>
<evidence type="ECO:0000313" key="4">
    <source>
        <dbReference type="Proteomes" id="UP000182945"/>
    </source>
</evidence>